<dbReference type="EMBL" id="LR743603">
    <property type="protein sequence ID" value="CAA2633264.1"/>
    <property type="molecule type" value="Genomic_DNA"/>
</dbReference>
<organism evidence="2">
    <name type="scientific">Spirodela intermedia</name>
    <name type="common">Intermediate duckweed</name>
    <dbReference type="NCBI Taxonomy" id="51605"/>
    <lineage>
        <taxon>Eukaryota</taxon>
        <taxon>Viridiplantae</taxon>
        <taxon>Streptophyta</taxon>
        <taxon>Embryophyta</taxon>
        <taxon>Tracheophyta</taxon>
        <taxon>Spermatophyta</taxon>
        <taxon>Magnoliopsida</taxon>
        <taxon>Liliopsida</taxon>
        <taxon>Araceae</taxon>
        <taxon>Lemnoideae</taxon>
        <taxon>Spirodela</taxon>
    </lineage>
</organism>
<evidence type="ECO:0000313" key="2">
    <source>
        <dbReference type="EMBL" id="CAA2633264.1"/>
    </source>
</evidence>
<reference evidence="2" key="1">
    <citation type="submission" date="2019-12" db="EMBL/GenBank/DDBJ databases">
        <authorList>
            <person name="Scholz U."/>
            <person name="Mascher M."/>
            <person name="Fiebig A."/>
        </authorList>
    </citation>
    <scope>NUCLEOTIDE SEQUENCE</scope>
</reference>
<name>A0A7I8JS41_SPIIN</name>
<feature type="transmembrane region" description="Helical" evidence="1">
    <location>
        <begin position="50"/>
        <end position="70"/>
    </location>
</feature>
<sequence>MPSVTPSLCTPAENHSRQQQFSLALLAICFSISDSQQPTQGTRSLLLFELYLAFIYVTFTAAVVLSVLSLRPSGGGAAPATALIQQWGQPIGLVSASAAFVLRSCLDLPIPSLLRIWFFPMALAVALLVFLAWNKYRSAVATMPSTLQRPLLSAAGPVPPPELELELCSGQNPQGMRL</sequence>
<gene>
    <name evidence="2" type="ORF">SI7747_16018794</name>
    <name evidence="3" type="ORF">SI8410_16020244</name>
</gene>
<feature type="transmembrane region" description="Helical" evidence="1">
    <location>
        <begin position="116"/>
        <end position="133"/>
    </location>
</feature>
<evidence type="ECO:0000256" key="1">
    <source>
        <dbReference type="SAM" id="Phobius"/>
    </source>
</evidence>
<evidence type="ECO:0000313" key="4">
    <source>
        <dbReference type="Proteomes" id="UP000663760"/>
    </source>
</evidence>
<keyword evidence="1" id="KW-0812">Transmembrane</keyword>
<accession>A0A7I8JS41</accession>
<proteinExistence type="predicted"/>
<dbReference type="AlphaFoldDB" id="A0A7I8JS41"/>
<protein>
    <submittedName>
        <fullName evidence="2">Uncharacterized protein</fullName>
    </submittedName>
</protein>
<evidence type="ECO:0000313" key="3">
    <source>
        <dbReference type="EMBL" id="CAA7409566.1"/>
    </source>
</evidence>
<dbReference type="EMBL" id="LR746279">
    <property type="protein sequence ID" value="CAA7409566.1"/>
    <property type="molecule type" value="Genomic_DNA"/>
</dbReference>
<keyword evidence="1" id="KW-0472">Membrane</keyword>
<dbReference type="Proteomes" id="UP000663760">
    <property type="component" value="Chromosome 16"/>
</dbReference>
<keyword evidence="1" id="KW-1133">Transmembrane helix</keyword>
<keyword evidence="4" id="KW-1185">Reference proteome</keyword>